<organism evidence="2">
    <name type="scientific">viral metagenome</name>
    <dbReference type="NCBI Taxonomy" id="1070528"/>
    <lineage>
        <taxon>unclassified sequences</taxon>
        <taxon>metagenomes</taxon>
        <taxon>organismal metagenomes</taxon>
    </lineage>
</organism>
<dbReference type="SUPFAM" id="SSF51126">
    <property type="entry name" value="Pectin lyase-like"/>
    <property type="match status" value="1"/>
</dbReference>
<dbReference type="InterPro" id="IPR012334">
    <property type="entry name" value="Pectin_lyas_fold"/>
</dbReference>
<name>A0A6H1ZP45_9ZZZZ</name>
<dbReference type="SMART" id="SM00710">
    <property type="entry name" value="PbH1"/>
    <property type="match status" value="7"/>
</dbReference>
<dbReference type="AlphaFoldDB" id="A0A6H1ZP45"/>
<dbReference type="GO" id="GO:0016829">
    <property type="term" value="F:lyase activity"/>
    <property type="evidence" value="ECO:0007669"/>
    <property type="project" value="UniProtKB-KW"/>
</dbReference>
<evidence type="ECO:0000313" key="2">
    <source>
        <dbReference type="EMBL" id="QJA49242.1"/>
    </source>
</evidence>
<dbReference type="InterPro" id="IPR006626">
    <property type="entry name" value="PbH1"/>
</dbReference>
<dbReference type="EMBL" id="MT144126">
    <property type="protein sequence ID" value="QJA49242.1"/>
    <property type="molecule type" value="Genomic_DNA"/>
</dbReference>
<evidence type="ECO:0000259" key="1">
    <source>
        <dbReference type="Pfam" id="PF13229"/>
    </source>
</evidence>
<accession>A0A6H1ZP45</accession>
<keyword evidence="2" id="KW-0456">Lyase</keyword>
<dbReference type="InterPro" id="IPR011050">
    <property type="entry name" value="Pectin_lyase_fold/virulence"/>
</dbReference>
<gene>
    <name evidence="2" type="ORF">TM448A01278_0010</name>
</gene>
<feature type="domain" description="Right handed beta helix" evidence="1">
    <location>
        <begin position="192"/>
        <end position="385"/>
    </location>
</feature>
<dbReference type="Gene3D" id="2.160.20.10">
    <property type="entry name" value="Single-stranded right-handed beta-helix, Pectin lyase-like"/>
    <property type="match status" value="1"/>
</dbReference>
<dbReference type="InterPro" id="IPR039448">
    <property type="entry name" value="Beta_helix"/>
</dbReference>
<proteinExistence type="predicted"/>
<sequence length="504" mass="53150">MPFVPTNATIRTGDSWTNALMNTLASDLQTAFTSVPATDMADPLTMTQDINGSNRALYGFRTYIGTVPDPTHGIVDATSHGMSESATGAVNANALQVAINSLPSYGGAICIPPGTYTIDPGIELDGSSGGVRSAVELFGFGDSTLLKLTAASAAIPLFSFGSGAQTTVRNLRIDGQNTLQTGVSRGAFETSGTSVACMIENVTVENYLGYAVKVEPSSSFFRIHRCRLEATDATIYLVAAIGQTAPGYTSIHGCQITGSQHGIFMFGGVSSTVIRACNITGCGAYGIFFQTSQMQSIDKVSIIGCHISGCQKGMYFYNTQNSAIPNTEHIRYVTVTGSTISSSTEQGIFFHSTAAAASNDLYTSQIRHCTFNGNIISRNAGIGIDTTKLLTENPPVADSIFAANILYANNDGIKIHGPSDIQGTFGQRMQRNSIFGNCSFDDRGSDATQGYDVILLKAQTAALYVTKHTVVANCVDGTDTFASDLTGIYDTGYQTDIGHNAGND</sequence>
<reference evidence="2" key="1">
    <citation type="submission" date="2020-03" db="EMBL/GenBank/DDBJ databases">
        <title>The deep terrestrial virosphere.</title>
        <authorList>
            <person name="Holmfeldt K."/>
            <person name="Nilsson E."/>
            <person name="Simone D."/>
            <person name="Lopez-Fernandez M."/>
            <person name="Wu X."/>
            <person name="de Brujin I."/>
            <person name="Lundin D."/>
            <person name="Andersson A."/>
            <person name="Bertilsson S."/>
            <person name="Dopson M."/>
        </authorList>
    </citation>
    <scope>NUCLEOTIDE SEQUENCE</scope>
    <source>
        <strain evidence="2">TM448A01278</strain>
    </source>
</reference>
<dbReference type="Pfam" id="PF13229">
    <property type="entry name" value="Beta_helix"/>
    <property type="match status" value="1"/>
</dbReference>
<protein>
    <submittedName>
        <fullName evidence="2">Putative pectate lyase</fullName>
    </submittedName>
</protein>